<proteinExistence type="predicted"/>
<sequence length="495" mass="56226">MATAPPPGNRLLLVSTLGNRDILLDSQPIPQQSFRSTCEALLNTLKQNRSAVLSRLGAPILENIIRWILERHANFGDRPQLRVYLVASNQKDEHHRKTDTLPAAQLLQVWLPDTFGKDTIESVKLWRIDTNPADYDETINFFRELITKRAVPDPHEFAAIYLNPTGGTPALSFGLLTVLAPFLGEHTVVLYLPVHAERPTPLDVAATYRKYQALEDAQRALERYDFAHAAHLLRVAKADPPLYAFSEVLAYRLAFDFRRALYHLEETVIPASRDTLRALARHEQDTLHRLLFDAKALEQAREPVPDRYPTLLVELYGSAWIAWEQERYADFLARVFRFEEALLRWAVEHCLRLPTGAERDDQGRPRSLHEFRAGIAADPELEQYVATSPFDLTRPPTRDLLRYLLAFPRLADHPIARTVREHSLALDPLSQLRNQSIVAHGFAPVSREEIEGRCPDPLATLGRLVSVVGHDPTVHPLKASQQGLLAELRKTMLSW</sequence>
<name>A0A7C5RUH3_THERO</name>
<protein>
    <recommendedName>
        <fullName evidence="2">CRISPR-associated protein</fullName>
    </recommendedName>
</protein>
<reference evidence="1" key="1">
    <citation type="journal article" date="2020" name="mSystems">
        <title>Genome- and Community-Level Interaction Insights into Carbon Utilization and Element Cycling Functions of Hydrothermarchaeota in Hydrothermal Sediment.</title>
        <authorList>
            <person name="Zhou Z."/>
            <person name="Liu Y."/>
            <person name="Xu W."/>
            <person name="Pan J."/>
            <person name="Luo Z.H."/>
            <person name="Li M."/>
        </authorList>
    </citation>
    <scope>NUCLEOTIDE SEQUENCE [LARGE SCALE GENOMIC DNA]</scope>
    <source>
        <strain evidence="1">SpSt-1065</strain>
    </source>
</reference>
<gene>
    <name evidence="1" type="ORF">ENM21_03935</name>
</gene>
<dbReference type="AlphaFoldDB" id="A0A7C5RUH3"/>
<organism evidence="1">
    <name type="scientific">Thermomicrobium roseum</name>
    <dbReference type="NCBI Taxonomy" id="500"/>
    <lineage>
        <taxon>Bacteria</taxon>
        <taxon>Pseudomonadati</taxon>
        <taxon>Thermomicrobiota</taxon>
        <taxon>Thermomicrobia</taxon>
        <taxon>Thermomicrobiales</taxon>
        <taxon>Thermomicrobiaceae</taxon>
        <taxon>Thermomicrobium</taxon>
    </lineage>
</organism>
<comment type="caution">
    <text evidence="1">The sequence shown here is derived from an EMBL/GenBank/DDBJ whole genome shotgun (WGS) entry which is preliminary data.</text>
</comment>
<evidence type="ECO:0008006" key="2">
    <source>
        <dbReference type="Google" id="ProtNLM"/>
    </source>
</evidence>
<dbReference type="EMBL" id="DRWX01000186">
    <property type="protein sequence ID" value="HHM96345.1"/>
    <property type="molecule type" value="Genomic_DNA"/>
</dbReference>
<evidence type="ECO:0000313" key="1">
    <source>
        <dbReference type="EMBL" id="HHM96345.1"/>
    </source>
</evidence>
<accession>A0A7C5RUH3</accession>